<dbReference type="GO" id="GO:0005524">
    <property type="term" value="F:ATP binding"/>
    <property type="evidence" value="ECO:0007669"/>
    <property type="project" value="UniProtKB-KW"/>
</dbReference>
<dbReference type="Proteomes" id="UP000570678">
    <property type="component" value="Unassembled WGS sequence"/>
</dbReference>
<keyword evidence="4" id="KW-1003">Cell membrane</keyword>
<dbReference type="RefSeq" id="WP_062971967.1">
    <property type="nucleotide sequence ID" value="NZ_JAAXOT010000003.1"/>
</dbReference>
<evidence type="ECO:0000256" key="1">
    <source>
        <dbReference type="ARBA" id="ARBA00004202"/>
    </source>
</evidence>
<dbReference type="PANTHER" id="PTHR43297:SF2">
    <property type="entry name" value="DIPEPTIDE TRANSPORT ATP-BINDING PROTEIN DPPD"/>
    <property type="match status" value="1"/>
</dbReference>
<keyword evidence="7" id="KW-0472">Membrane</keyword>
<dbReference type="NCBIfam" id="NF007739">
    <property type="entry name" value="PRK10419.1"/>
    <property type="match status" value="2"/>
</dbReference>
<dbReference type="PANTHER" id="PTHR43297">
    <property type="entry name" value="OLIGOPEPTIDE TRANSPORT ATP-BINDING PROTEIN APPD"/>
    <property type="match status" value="1"/>
</dbReference>
<evidence type="ECO:0000256" key="5">
    <source>
        <dbReference type="ARBA" id="ARBA00022741"/>
    </source>
</evidence>
<dbReference type="InterPro" id="IPR013563">
    <property type="entry name" value="Oligopep_ABC_C"/>
</dbReference>
<accession>A0A846YB35</accession>
<dbReference type="GO" id="GO:0016887">
    <property type="term" value="F:ATP hydrolysis activity"/>
    <property type="evidence" value="ECO:0007669"/>
    <property type="project" value="InterPro"/>
</dbReference>
<proteinExistence type="inferred from homology"/>
<dbReference type="InterPro" id="IPR017871">
    <property type="entry name" value="ABC_transporter-like_CS"/>
</dbReference>
<dbReference type="GO" id="GO:0015833">
    <property type="term" value="P:peptide transport"/>
    <property type="evidence" value="ECO:0007669"/>
    <property type="project" value="InterPro"/>
</dbReference>
<gene>
    <name evidence="9" type="ORF">HGA15_07815</name>
</gene>
<reference evidence="9 10" key="1">
    <citation type="submission" date="2020-04" db="EMBL/GenBank/DDBJ databases">
        <title>MicrobeNet Type strains.</title>
        <authorList>
            <person name="Nicholson A.C."/>
        </authorList>
    </citation>
    <scope>NUCLEOTIDE SEQUENCE [LARGE SCALE GENOMIC DNA]</scope>
    <source>
        <strain evidence="9 10">JCM 3332</strain>
    </source>
</reference>
<feature type="domain" description="ABC transporter" evidence="8">
    <location>
        <begin position="11"/>
        <end position="261"/>
    </location>
</feature>
<comment type="subcellular location">
    <subcellularLocation>
        <location evidence="1">Cell membrane</location>
        <topology evidence="1">Peripheral membrane protein</topology>
    </subcellularLocation>
</comment>
<sequence>MTGATDDRPLLEIRDLHIAFGAGDDSVEAVRGIDLSVYTGETVAIVGESGSGKSTTAHAVLGLLPPGGRITGGSIRFHGTELARAPESRLLAVRGTEIGFVPQDPMSNLDPVYTIGFQIRETLVADGVARGRAARERTVELLRAAGIPDPERRAGQYPHELSGGLRQRALIAMALSARPALLIADEPTSALDVTVQRRILDHIDSLTGEFGTAMLLITHDLALAAERAEHLVVLYRGRVVESGPALELLRDPRHAYTRKLVDSAPSLAAGRRVARIRDAEVRAGTQPILVADRLTKRYRVRGSAPWRSRESTAAENVSFRLDRGTTTALVGESGSGKSTVAQLVLGLLDPSSGSVIFDGTDLARLSRREQTRFRRRVQPIFQNPYASLDPMYSIHRCIAEPLWTHRLGTRAERDARVRELLDQVALPADIASRYPNELSGGQRQRVAIARALALEPDLLVCDEAVSALDVLVQANILDLLDRLQRDLGLTYLFITHDLAVVRQIADEVLVMHDGRIVEAAPTEQIFESPAEEYTRSLLAAIPGRDLLVG</sequence>
<evidence type="ECO:0000256" key="3">
    <source>
        <dbReference type="ARBA" id="ARBA00022448"/>
    </source>
</evidence>
<evidence type="ECO:0000256" key="7">
    <source>
        <dbReference type="ARBA" id="ARBA00023136"/>
    </source>
</evidence>
<dbReference type="GO" id="GO:0005886">
    <property type="term" value="C:plasma membrane"/>
    <property type="evidence" value="ECO:0007669"/>
    <property type="project" value="UniProtKB-SubCell"/>
</dbReference>
<dbReference type="InterPro" id="IPR003439">
    <property type="entry name" value="ABC_transporter-like_ATP-bd"/>
</dbReference>
<dbReference type="Pfam" id="PF08352">
    <property type="entry name" value="oligo_HPY"/>
    <property type="match status" value="2"/>
</dbReference>
<dbReference type="SUPFAM" id="SSF52540">
    <property type="entry name" value="P-loop containing nucleoside triphosphate hydrolases"/>
    <property type="match status" value="2"/>
</dbReference>
<keyword evidence="3" id="KW-0813">Transport</keyword>
<evidence type="ECO:0000313" key="10">
    <source>
        <dbReference type="Proteomes" id="UP000570678"/>
    </source>
</evidence>
<dbReference type="FunFam" id="3.40.50.300:FF:000016">
    <property type="entry name" value="Oligopeptide ABC transporter ATP-binding component"/>
    <property type="match status" value="1"/>
</dbReference>
<dbReference type="EMBL" id="JAAXOT010000003">
    <property type="protein sequence ID" value="NKY56067.1"/>
    <property type="molecule type" value="Genomic_DNA"/>
</dbReference>
<comment type="caution">
    <text evidence="9">The sequence shown here is derived from an EMBL/GenBank/DDBJ whole genome shotgun (WGS) entry which is preliminary data.</text>
</comment>
<dbReference type="InterPro" id="IPR003593">
    <property type="entry name" value="AAA+_ATPase"/>
</dbReference>
<comment type="similarity">
    <text evidence="2">Belongs to the ABC transporter superfamily.</text>
</comment>
<dbReference type="Gene3D" id="3.40.50.300">
    <property type="entry name" value="P-loop containing nucleotide triphosphate hydrolases"/>
    <property type="match status" value="2"/>
</dbReference>
<evidence type="ECO:0000259" key="8">
    <source>
        <dbReference type="PROSITE" id="PS50893"/>
    </source>
</evidence>
<dbReference type="CDD" id="cd03257">
    <property type="entry name" value="ABC_NikE_OppD_transporters"/>
    <property type="match status" value="2"/>
</dbReference>
<organism evidence="9 10">
    <name type="scientific">Nocardia flavorosea</name>
    <dbReference type="NCBI Taxonomy" id="53429"/>
    <lineage>
        <taxon>Bacteria</taxon>
        <taxon>Bacillati</taxon>
        <taxon>Actinomycetota</taxon>
        <taxon>Actinomycetes</taxon>
        <taxon>Mycobacteriales</taxon>
        <taxon>Nocardiaceae</taxon>
        <taxon>Nocardia</taxon>
    </lineage>
</organism>
<keyword evidence="5" id="KW-0547">Nucleotide-binding</keyword>
<dbReference type="PROSITE" id="PS50893">
    <property type="entry name" value="ABC_TRANSPORTER_2"/>
    <property type="match status" value="2"/>
</dbReference>
<keyword evidence="6 9" id="KW-0067">ATP-binding</keyword>
<feature type="domain" description="ABC transporter" evidence="8">
    <location>
        <begin position="289"/>
        <end position="538"/>
    </location>
</feature>
<evidence type="ECO:0000256" key="2">
    <source>
        <dbReference type="ARBA" id="ARBA00005417"/>
    </source>
</evidence>
<dbReference type="InterPro" id="IPR027417">
    <property type="entry name" value="P-loop_NTPase"/>
</dbReference>
<dbReference type="Pfam" id="PF00005">
    <property type="entry name" value="ABC_tran"/>
    <property type="match status" value="2"/>
</dbReference>
<dbReference type="AlphaFoldDB" id="A0A846YB35"/>
<keyword evidence="10" id="KW-1185">Reference proteome</keyword>
<evidence type="ECO:0000313" key="9">
    <source>
        <dbReference type="EMBL" id="NKY56067.1"/>
    </source>
</evidence>
<dbReference type="PROSITE" id="PS00211">
    <property type="entry name" value="ABC_TRANSPORTER_1"/>
    <property type="match status" value="1"/>
</dbReference>
<evidence type="ECO:0000256" key="6">
    <source>
        <dbReference type="ARBA" id="ARBA00022840"/>
    </source>
</evidence>
<dbReference type="SMART" id="SM00382">
    <property type="entry name" value="AAA"/>
    <property type="match status" value="2"/>
</dbReference>
<name>A0A846YB35_9NOCA</name>
<protein>
    <submittedName>
        <fullName evidence="9">ABC transporter ATP-binding protein</fullName>
    </submittedName>
</protein>
<dbReference type="InterPro" id="IPR050388">
    <property type="entry name" value="ABC_Ni/Peptide_Import"/>
</dbReference>
<dbReference type="NCBIfam" id="NF008453">
    <property type="entry name" value="PRK11308.1"/>
    <property type="match status" value="2"/>
</dbReference>
<evidence type="ECO:0000256" key="4">
    <source>
        <dbReference type="ARBA" id="ARBA00022475"/>
    </source>
</evidence>